<proteinExistence type="predicted"/>
<dbReference type="Pfam" id="PF12146">
    <property type="entry name" value="Hydrolase_4"/>
    <property type="match status" value="1"/>
</dbReference>
<dbReference type="RefSeq" id="WP_127693341.1">
    <property type="nucleotide sequence ID" value="NZ_SACQ01000002.1"/>
</dbReference>
<evidence type="ECO:0000313" key="3">
    <source>
        <dbReference type="Proteomes" id="UP000282818"/>
    </source>
</evidence>
<keyword evidence="3" id="KW-1185">Reference proteome</keyword>
<evidence type="ECO:0000313" key="2">
    <source>
        <dbReference type="EMBL" id="RVU31482.1"/>
    </source>
</evidence>
<sequence>MSDFNPAVLINQLPAATAGWQPANPDVWRSYWSLYGFLPWLDEVQCDVQCLVENGERVAVQRFAKPGKCRANVVVLHGYMDHVGLYGHLISDLLAQGFQVYSFDLPGHGLSGGEPYAIDTFGHYVDALERVLGQVSPEGACTLIGQSTGGAIILEHQRRHREPARKIDQRILLAPLIRPAGFQSIRLRYQLMHLWLKRVRRFYSENSHDERFLPFVRDQDPLAKHWISVRWIGAMLDWIRELEGETLTLENGCVIQGTGDKTVDWQHNVLRLRTCVPAEAIHLVDGARHHLVNEAPLWRQQVFAHIRARLANVQAEAENTP</sequence>
<dbReference type="SUPFAM" id="SSF53474">
    <property type="entry name" value="alpha/beta-Hydrolases"/>
    <property type="match status" value="1"/>
</dbReference>
<accession>A0A437QA94</accession>
<dbReference type="AlphaFoldDB" id="A0A437QA94"/>
<organism evidence="2 3">
    <name type="scientific">Neptunomonas marina</name>
    <dbReference type="NCBI Taxonomy" id="1815562"/>
    <lineage>
        <taxon>Bacteria</taxon>
        <taxon>Pseudomonadati</taxon>
        <taxon>Pseudomonadota</taxon>
        <taxon>Gammaproteobacteria</taxon>
        <taxon>Oceanospirillales</taxon>
        <taxon>Oceanospirillaceae</taxon>
        <taxon>Neptunomonas</taxon>
    </lineage>
</organism>
<protein>
    <submittedName>
        <fullName evidence="2">Alpha/beta hydrolase</fullName>
    </submittedName>
</protein>
<feature type="domain" description="Serine aminopeptidase S33" evidence="1">
    <location>
        <begin position="68"/>
        <end position="295"/>
    </location>
</feature>
<comment type="caution">
    <text evidence="2">The sequence shown here is derived from an EMBL/GenBank/DDBJ whole genome shotgun (WGS) entry which is preliminary data.</text>
</comment>
<dbReference type="InterPro" id="IPR051044">
    <property type="entry name" value="MAG_DAG_Lipase"/>
</dbReference>
<dbReference type="GO" id="GO:0016787">
    <property type="term" value="F:hydrolase activity"/>
    <property type="evidence" value="ECO:0007669"/>
    <property type="project" value="UniProtKB-KW"/>
</dbReference>
<dbReference type="EMBL" id="SACQ01000002">
    <property type="protein sequence ID" value="RVU31482.1"/>
    <property type="molecule type" value="Genomic_DNA"/>
</dbReference>
<dbReference type="PANTHER" id="PTHR11614">
    <property type="entry name" value="PHOSPHOLIPASE-RELATED"/>
    <property type="match status" value="1"/>
</dbReference>
<keyword evidence="2" id="KW-0378">Hydrolase</keyword>
<reference evidence="2 3" key="1">
    <citation type="submission" date="2019-01" db="EMBL/GenBank/DDBJ databases">
        <authorList>
            <person name="Chen W.-M."/>
        </authorList>
    </citation>
    <scope>NUCLEOTIDE SEQUENCE [LARGE SCALE GENOMIC DNA]</scope>
    <source>
        <strain evidence="2 3">HPM-16</strain>
    </source>
</reference>
<gene>
    <name evidence="2" type="ORF">EOE65_05745</name>
</gene>
<name>A0A437QA94_9GAMM</name>
<dbReference type="Gene3D" id="3.40.50.1820">
    <property type="entry name" value="alpha/beta hydrolase"/>
    <property type="match status" value="1"/>
</dbReference>
<dbReference type="Proteomes" id="UP000282818">
    <property type="component" value="Unassembled WGS sequence"/>
</dbReference>
<evidence type="ECO:0000259" key="1">
    <source>
        <dbReference type="Pfam" id="PF12146"/>
    </source>
</evidence>
<dbReference type="InterPro" id="IPR029058">
    <property type="entry name" value="AB_hydrolase_fold"/>
</dbReference>
<dbReference type="InterPro" id="IPR022742">
    <property type="entry name" value="Hydrolase_4"/>
</dbReference>